<name>A0ABV3AXD3_9ACTN</name>
<evidence type="ECO:0000313" key="2">
    <source>
        <dbReference type="Proteomes" id="UP001551189"/>
    </source>
</evidence>
<dbReference type="Proteomes" id="UP001551189">
    <property type="component" value="Unassembled WGS sequence"/>
</dbReference>
<keyword evidence="2" id="KW-1185">Reference proteome</keyword>
<sequence>MTRPTPETVEDQASTVRTLLHYLHLPLAPKHYVRGILPAPEGRPALRLATGRRKAAPPDFRLYEIPLTQAGEPITPHHMLALLRAAHRDTRLYSSSRVEETMGMTVIHLDPSDDPTAKEPAAHRRLSLLTALTCPATDDLPFLPLVGFLPTAPGTVRLYLAPPTAPGIVAADVRLDGPLTAIEAVLPSVLRETERRRKDKGDPHCWRRVDLRDW</sequence>
<organism evidence="1 2">
    <name type="scientific">Streptomyces neyagawaensis</name>
    <dbReference type="NCBI Taxonomy" id="42238"/>
    <lineage>
        <taxon>Bacteria</taxon>
        <taxon>Bacillati</taxon>
        <taxon>Actinomycetota</taxon>
        <taxon>Actinomycetes</taxon>
        <taxon>Kitasatosporales</taxon>
        <taxon>Streptomycetaceae</taxon>
        <taxon>Streptomyces</taxon>
    </lineage>
</organism>
<dbReference type="RefSeq" id="WP_359692932.1">
    <property type="nucleotide sequence ID" value="NZ_JBEYXT010000028.1"/>
</dbReference>
<proteinExistence type="predicted"/>
<comment type="caution">
    <text evidence="1">The sequence shown here is derived from an EMBL/GenBank/DDBJ whole genome shotgun (WGS) entry which is preliminary data.</text>
</comment>
<accession>A0ABV3AXD3</accession>
<evidence type="ECO:0008006" key="3">
    <source>
        <dbReference type="Google" id="ProtNLM"/>
    </source>
</evidence>
<gene>
    <name evidence="1" type="ORF">ABZ931_09405</name>
</gene>
<protein>
    <recommendedName>
        <fullName evidence="3">Suppressor of fused-like domain-containing protein</fullName>
    </recommendedName>
</protein>
<reference evidence="1 2" key="1">
    <citation type="submission" date="2024-06" db="EMBL/GenBank/DDBJ databases">
        <title>The Natural Products Discovery Center: Release of the First 8490 Sequenced Strains for Exploring Actinobacteria Biosynthetic Diversity.</title>
        <authorList>
            <person name="Kalkreuter E."/>
            <person name="Kautsar S.A."/>
            <person name="Yang D."/>
            <person name="Bader C.D."/>
            <person name="Teijaro C.N."/>
            <person name="Fluegel L."/>
            <person name="Davis C.M."/>
            <person name="Simpson J.R."/>
            <person name="Lauterbach L."/>
            <person name="Steele A.D."/>
            <person name="Gui C."/>
            <person name="Meng S."/>
            <person name="Li G."/>
            <person name="Viehrig K."/>
            <person name="Ye F."/>
            <person name="Su P."/>
            <person name="Kiefer A.F."/>
            <person name="Nichols A."/>
            <person name="Cepeda A.J."/>
            <person name="Yan W."/>
            <person name="Fan B."/>
            <person name="Jiang Y."/>
            <person name="Adhikari A."/>
            <person name="Zheng C.-J."/>
            <person name="Schuster L."/>
            <person name="Cowan T.M."/>
            <person name="Smanski M.J."/>
            <person name="Chevrette M.G."/>
            <person name="De Carvalho L.P.S."/>
            <person name="Shen B."/>
        </authorList>
    </citation>
    <scope>NUCLEOTIDE SEQUENCE [LARGE SCALE GENOMIC DNA]</scope>
    <source>
        <strain evidence="1 2">NPDC046851</strain>
    </source>
</reference>
<dbReference type="EMBL" id="JBEYXT010000028">
    <property type="protein sequence ID" value="MEU6801211.1"/>
    <property type="molecule type" value="Genomic_DNA"/>
</dbReference>
<evidence type="ECO:0000313" key="1">
    <source>
        <dbReference type="EMBL" id="MEU6801211.1"/>
    </source>
</evidence>